<dbReference type="Pfam" id="PF02926">
    <property type="entry name" value="THUMP"/>
    <property type="match status" value="1"/>
</dbReference>
<protein>
    <recommendedName>
        <fullName evidence="3">THUMP domain-containing protein</fullName>
    </recommendedName>
</protein>
<dbReference type="InterPro" id="IPR004114">
    <property type="entry name" value="THUMP_dom"/>
</dbReference>
<keyword evidence="5" id="KW-1185">Reference proteome</keyword>
<dbReference type="CDD" id="cd11717">
    <property type="entry name" value="THUMP_THUMPD1_like"/>
    <property type="match status" value="1"/>
</dbReference>
<feature type="compositionally biased region" description="Polar residues" evidence="2">
    <location>
        <begin position="8"/>
        <end position="31"/>
    </location>
</feature>
<dbReference type="EMBL" id="JAPDRN010000023">
    <property type="protein sequence ID" value="KAJ9637994.1"/>
    <property type="molecule type" value="Genomic_DNA"/>
</dbReference>
<evidence type="ECO:0000256" key="2">
    <source>
        <dbReference type="SAM" id="MobiDB-lite"/>
    </source>
</evidence>
<feature type="domain" description="THUMP" evidence="3">
    <location>
        <begin position="169"/>
        <end position="284"/>
    </location>
</feature>
<dbReference type="PANTHER" id="PTHR13452">
    <property type="entry name" value="THUMP DOMAIN CONTAINING PROTEIN 1-RELATED"/>
    <property type="match status" value="1"/>
</dbReference>
<dbReference type="Proteomes" id="UP001172681">
    <property type="component" value="Unassembled WGS sequence"/>
</dbReference>
<feature type="region of interest" description="Disordered" evidence="2">
    <location>
        <begin position="1"/>
        <end position="43"/>
    </location>
</feature>
<dbReference type="PANTHER" id="PTHR13452:SF10">
    <property type="entry name" value="THUMP DOMAIN-CONTAINING PROTEIN 1"/>
    <property type="match status" value="1"/>
</dbReference>
<evidence type="ECO:0000313" key="4">
    <source>
        <dbReference type="EMBL" id="KAJ9637994.1"/>
    </source>
</evidence>
<dbReference type="AlphaFoldDB" id="A0AA39CZB0"/>
<dbReference type="GO" id="GO:0006400">
    <property type="term" value="P:tRNA modification"/>
    <property type="evidence" value="ECO:0007669"/>
    <property type="project" value="InterPro"/>
</dbReference>
<organism evidence="4 5">
    <name type="scientific">Knufia peltigerae</name>
    <dbReference type="NCBI Taxonomy" id="1002370"/>
    <lineage>
        <taxon>Eukaryota</taxon>
        <taxon>Fungi</taxon>
        <taxon>Dikarya</taxon>
        <taxon>Ascomycota</taxon>
        <taxon>Pezizomycotina</taxon>
        <taxon>Eurotiomycetes</taxon>
        <taxon>Chaetothyriomycetidae</taxon>
        <taxon>Chaetothyriales</taxon>
        <taxon>Trichomeriaceae</taxon>
        <taxon>Knufia</taxon>
    </lineage>
</organism>
<dbReference type="GO" id="GO:0003723">
    <property type="term" value="F:RNA binding"/>
    <property type="evidence" value="ECO:0007669"/>
    <property type="project" value="UniProtKB-UniRule"/>
</dbReference>
<gene>
    <name evidence="4" type="ORF">H2204_004584</name>
</gene>
<sequence length="317" mass="34594">MDHAEQAASLTDSHGNQNEGKKNTNLGQKRSPQGRDKGRGNGDRAIAISASGIHSGDRGIFVTCDKGQEKKCLREISDILSEHIDSTSKPSQEPDFGSYGAEMDIEAAILAELESLRSMSSTTGTSNPKLSFITLDIPCVSFIRFPANSKGETSLNPVDTVRNVCEEASRKDSTGPRSRYVKRLTPVSMIRKTLNNGLESLCDEVLPPEFRVDSTDEERSAGCKFAIRPTIRNNDKLNRDDVIRMVADRIAALGAGRHSVDLKGYDKLVLIDVYRNVVGMSVVGNEFERLRRFNLAELHATHLGEVDSAKASGATQG</sequence>
<dbReference type="SMART" id="SM00981">
    <property type="entry name" value="THUMP"/>
    <property type="match status" value="1"/>
</dbReference>
<dbReference type="Gene3D" id="3.30.2300.10">
    <property type="entry name" value="THUMP superfamily"/>
    <property type="match status" value="1"/>
</dbReference>
<dbReference type="SUPFAM" id="SSF143437">
    <property type="entry name" value="THUMP domain-like"/>
    <property type="match status" value="1"/>
</dbReference>
<comment type="caution">
    <text evidence="4">The sequence shown here is derived from an EMBL/GenBank/DDBJ whole genome shotgun (WGS) entry which is preliminary data.</text>
</comment>
<proteinExistence type="predicted"/>
<evidence type="ECO:0000259" key="3">
    <source>
        <dbReference type="PROSITE" id="PS51165"/>
    </source>
</evidence>
<evidence type="ECO:0000313" key="5">
    <source>
        <dbReference type="Proteomes" id="UP001172681"/>
    </source>
</evidence>
<accession>A0AA39CZB0</accession>
<evidence type="ECO:0000256" key="1">
    <source>
        <dbReference type="PROSITE-ProRule" id="PRU00529"/>
    </source>
</evidence>
<reference evidence="4" key="1">
    <citation type="submission" date="2022-10" db="EMBL/GenBank/DDBJ databases">
        <title>Culturing micro-colonial fungi from biological soil crusts in the Mojave desert and describing Neophaeococcomyces mojavensis, and introducing the new genera and species Taxawa tesnikishii.</title>
        <authorList>
            <person name="Kurbessoian T."/>
            <person name="Stajich J.E."/>
        </authorList>
    </citation>
    <scope>NUCLEOTIDE SEQUENCE</scope>
    <source>
        <strain evidence="4">TK_35</strain>
    </source>
</reference>
<name>A0AA39CZB0_9EURO</name>
<dbReference type="InterPro" id="IPR040183">
    <property type="entry name" value="THUMPD1-like"/>
</dbReference>
<dbReference type="PROSITE" id="PS51165">
    <property type="entry name" value="THUMP"/>
    <property type="match status" value="1"/>
</dbReference>
<feature type="compositionally biased region" description="Basic and acidic residues" evidence="2">
    <location>
        <begin position="33"/>
        <end position="42"/>
    </location>
</feature>
<keyword evidence="1" id="KW-0694">RNA-binding</keyword>